<protein>
    <submittedName>
        <fullName evidence="1">Uncharacterized protein</fullName>
    </submittedName>
</protein>
<organism evidence="1">
    <name type="scientific">marine sediment metagenome</name>
    <dbReference type="NCBI Taxonomy" id="412755"/>
    <lineage>
        <taxon>unclassified sequences</taxon>
        <taxon>metagenomes</taxon>
        <taxon>ecological metagenomes</taxon>
    </lineage>
</organism>
<reference evidence="1" key="1">
    <citation type="journal article" date="2014" name="Front. Microbiol.">
        <title>High frequency of phylogenetically diverse reductive dehalogenase-homologous genes in deep subseafloor sedimentary metagenomes.</title>
        <authorList>
            <person name="Kawai M."/>
            <person name="Futagami T."/>
            <person name="Toyoda A."/>
            <person name="Takaki Y."/>
            <person name="Nishi S."/>
            <person name="Hori S."/>
            <person name="Arai W."/>
            <person name="Tsubouchi T."/>
            <person name="Morono Y."/>
            <person name="Uchiyama I."/>
            <person name="Ito T."/>
            <person name="Fujiyama A."/>
            <person name="Inagaki F."/>
            <person name="Takami H."/>
        </authorList>
    </citation>
    <scope>NUCLEOTIDE SEQUENCE</scope>
    <source>
        <strain evidence="1">Expedition CK06-06</strain>
    </source>
</reference>
<gene>
    <name evidence="1" type="ORF">S06H3_14464</name>
</gene>
<accession>X1K8T9</accession>
<dbReference type="EMBL" id="BARV01007076">
    <property type="protein sequence ID" value="GAI03442.1"/>
    <property type="molecule type" value="Genomic_DNA"/>
</dbReference>
<dbReference type="AlphaFoldDB" id="X1K8T9"/>
<comment type="caution">
    <text evidence="1">The sequence shown here is derived from an EMBL/GenBank/DDBJ whole genome shotgun (WGS) entry which is preliminary data.</text>
</comment>
<sequence>MTLRNNLPSTSWTKLKEILLNAGLIACRIKFSISNEPSYVGHGRIYKNGSPIGKDQTAVNGYATKSEDFSGFVAGDLIQLYAKQMQPGKYVKVKNLRFYYSLSITEFGSDALDTPLPITTDPTISTTNQDP</sequence>
<proteinExistence type="predicted"/>
<evidence type="ECO:0000313" key="1">
    <source>
        <dbReference type="EMBL" id="GAI03442.1"/>
    </source>
</evidence>
<name>X1K8T9_9ZZZZ</name>